<feature type="transmembrane region" description="Helical" evidence="9">
    <location>
        <begin position="63"/>
        <end position="85"/>
    </location>
</feature>
<feature type="transmembrane region" description="Helical" evidence="9">
    <location>
        <begin position="34"/>
        <end position="57"/>
    </location>
</feature>
<dbReference type="Proteomes" id="UP000185783">
    <property type="component" value="Unassembled WGS sequence"/>
</dbReference>
<keyword evidence="7 9" id="KW-0472">Membrane</keyword>
<keyword evidence="6 9" id="KW-1133">Transmembrane helix</keyword>
<keyword evidence="4 9" id="KW-0997">Cell inner membrane</keyword>
<keyword evidence="12" id="KW-1185">Reference proteome</keyword>
<evidence type="ECO:0000256" key="4">
    <source>
        <dbReference type="ARBA" id="ARBA00022519"/>
    </source>
</evidence>
<evidence type="ECO:0000256" key="3">
    <source>
        <dbReference type="ARBA" id="ARBA00022475"/>
    </source>
</evidence>
<dbReference type="GO" id="GO:0022857">
    <property type="term" value="F:transmembrane transporter activity"/>
    <property type="evidence" value="ECO:0007669"/>
    <property type="project" value="UniProtKB-UniRule"/>
</dbReference>
<evidence type="ECO:0000313" key="11">
    <source>
        <dbReference type="EMBL" id="OKL44759.1"/>
    </source>
</evidence>
<feature type="transmembrane region" description="Helical" evidence="9">
    <location>
        <begin position="160"/>
        <end position="181"/>
    </location>
</feature>
<comment type="similarity">
    <text evidence="8 9">Belongs to the TRAP transporter small permease family.</text>
</comment>
<comment type="function">
    <text evidence="9">Part of the tripartite ATP-independent periplasmic (TRAP) transport system.</text>
</comment>
<protein>
    <recommendedName>
        <fullName evidence="9">TRAP transporter small permease protein</fullName>
    </recommendedName>
</protein>
<evidence type="ECO:0000256" key="7">
    <source>
        <dbReference type="ARBA" id="ARBA00023136"/>
    </source>
</evidence>
<keyword evidence="3" id="KW-1003">Cell membrane</keyword>
<feature type="transmembrane region" description="Helical" evidence="9">
    <location>
        <begin position="106"/>
        <end position="127"/>
    </location>
</feature>
<comment type="subunit">
    <text evidence="9">The complex comprises the extracytoplasmic solute receptor protein and the two transmembrane proteins.</text>
</comment>
<keyword evidence="5 9" id="KW-0812">Transmembrane</keyword>
<evidence type="ECO:0000256" key="5">
    <source>
        <dbReference type="ARBA" id="ARBA00022692"/>
    </source>
</evidence>
<gene>
    <name evidence="11" type="ORF">A3843_06675</name>
</gene>
<accession>A0A1U7JJ65</accession>
<evidence type="ECO:0000313" key="12">
    <source>
        <dbReference type="Proteomes" id="UP000185783"/>
    </source>
</evidence>
<evidence type="ECO:0000256" key="9">
    <source>
        <dbReference type="RuleBase" id="RU369079"/>
    </source>
</evidence>
<dbReference type="OrthoDB" id="4250245at2"/>
<evidence type="ECO:0000259" key="10">
    <source>
        <dbReference type="Pfam" id="PF04290"/>
    </source>
</evidence>
<organism evidence="11 12">
    <name type="scientific">Pseudovibrio exalbescens</name>
    <dbReference type="NCBI Taxonomy" id="197461"/>
    <lineage>
        <taxon>Bacteria</taxon>
        <taxon>Pseudomonadati</taxon>
        <taxon>Pseudomonadota</taxon>
        <taxon>Alphaproteobacteria</taxon>
        <taxon>Hyphomicrobiales</taxon>
        <taxon>Stappiaceae</taxon>
        <taxon>Pseudovibrio</taxon>
    </lineage>
</organism>
<name>A0A1U7JJ65_9HYPH</name>
<keyword evidence="2 9" id="KW-0813">Transport</keyword>
<dbReference type="RefSeq" id="WP_028481976.1">
    <property type="nucleotide sequence ID" value="NZ_LVVZ01000011.1"/>
</dbReference>
<dbReference type="InterPro" id="IPR007387">
    <property type="entry name" value="TRAP_DctQ"/>
</dbReference>
<evidence type="ECO:0000256" key="6">
    <source>
        <dbReference type="ARBA" id="ARBA00022989"/>
    </source>
</evidence>
<evidence type="ECO:0000256" key="2">
    <source>
        <dbReference type="ARBA" id="ARBA00022448"/>
    </source>
</evidence>
<feature type="domain" description="Tripartite ATP-independent periplasmic transporters DctQ component" evidence="10">
    <location>
        <begin position="44"/>
        <end position="174"/>
    </location>
</feature>
<proteinExistence type="inferred from homology"/>
<comment type="subcellular location">
    <subcellularLocation>
        <location evidence="1 9">Cell inner membrane</location>
        <topology evidence="1 9">Multi-pass membrane protein</topology>
    </subcellularLocation>
</comment>
<dbReference type="EMBL" id="LVVZ01000011">
    <property type="protein sequence ID" value="OKL44759.1"/>
    <property type="molecule type" value="Genomic_DNA"/>
</dbReference>
<dbReference type="InterPro" id="IPR055348">
    <property type="entry name" value="DctQ"/>
</dbReference>
<evidence type="ECO:0000256" key="8">
    <source>
        <dbReference type="ARBA" id="ARBA00038436"/>
    </source>
</evidence>
<reference evidence="11 12" key="1">
    <citation type="submission" date="2016-03" db="EMBL/GenBank/DDBJ databases">
        <title>Genome sequence of Nesiotobacter sp. nov., a moderately halophilic alphaproteobacterium isolated from the Yellow Sea, China.</title>
        <authorList>
            <person name="Zhang G."/>
            <person name="Zhang R."/>
        </authorList>
    </citation>
    <scope>NUCLEOTIDE SEQUENCE [LARGE SCALE GENOMIC DNA]</scope>
    <source>
        <strain evidence="11 12">WB1-6</strain>
    </source>
</reference>
<dbReference type="GO" id="GO:0005886">
    <property type="term" value="C:plasma membrane"/>
    <property type="evidence" value="ECO:0007669"/>
    <property type="project" value="UniProtKB-SubCell"/>
</dbReference>
<comment type="caution">
    <text evidence="11">The sequence shown here is derived from an EMBL/GenBank/DDBJ whole genome shotgun (WGS) entry which is preliminary data.</text>
</comment>
<dbReference type="AlphaFoldDB" id="A0A1U7JJ65"/>
<dbReference type="PANTHER" id="PTHR35011">
    <property type="entry name" value="2,3-DIKETO-L-GULONATE TRAP TRANSPORTER SMALL PERMEASE PROTEIN YIAM"/>
    <property type="match status" value="1"/>
</dbReference>
<dbReference type="Pfam" id="PF04290">
    <property type="entry name" value="DctQ"/>
    <property type="match status" value="1"/>
</dbReference>
<dbReference type="STRING" id="197461.A3843_06675"/>
<sequence length="187" mass="20847">MSETEKLKELQHQVADGAIPEAGLLGRLVVKLGMVFAIGIVLSALILFYEVIMRYVFNSPTVWAHETVVFLSAIAFIFGGLYAAALNRHIRVVLIYDTLGPRLRRAFDVIISAVCMISSGFFAWASWQSVKRAVWTPTGDIHIETSGSAWNPPYPGMMKVFLLVILVVLAVQFFVLAINYARRKVED</sequence>
<evidence type="ECO:0000256" key="1">
    <source>
        <dbReference type="ARBA" id="ARBA00004429"/>
    </source>
</evidence>